<proteinExistence type="predicted"/>
<keyword evidence="1" id="KW-0812">Transmembrane</keyword>
<name>A0A4S2MWA4_9PEZI</name>
<organism evidence="2 3">
    <name type="scientific">Ascodesmis nigricans</name>
    <dbReference type="NCBI Taxonomy" id="341454"/>
    <lineage>
        <taxon>Eukaryota</taxon>
        <taxon>Fungi</taxon>
        <taxon>Dikarya</taxon>
        <taxon>Ascomycota</taxon>
        <taxon>Pezizomycotina</taxon>
        <taxon>Pezizomycetes</taxon>
        <taxon>Pezizales</taxon>
        <taxon>Ascodesmidaceae</taxon>
        <taxon>Ascodesmis</taxon>
    </lineage>
</organism>
<reference evidence="2 3" key="1">
    <citation type="submission" date="2019-04" db="EMBL/GenBank/DDBJ databases">
        <title>Comparative genomics and transcriptomics to analyze fruiting body development in filamentous ascomycetes.</title>
        <authorList>
            <consortium name="DOE Joint Genome Institute"/>
            <person name="Lutkenhaus R."/>
            <person name="Traeger S."/>
            <person name="Breuer J."/>
            <person name="Kuo A."/>
            <person name="Lipzen A."/>
            <person name="Pangilinan J."/>
            <person name="Dilworth D."/>
            <person name="Sandor L."/>
            <person name="Poggeler S."/>
            <person name="Barry K."/>
            <person name="Grigoriev I.V."/>
            <person name="Nowrousian M."/>
        </authorList>
    </citation>
    <scope>NUCLEOTIDE SEQUENCE [LARGE SCALE GENOMIC DNA]</scope>
    <source>
        <strain evidence="2 3">CBS 389.68</strain>
    </source>
</reference>
<evidence type="ECO:0000313" key="3">
    <source>
        <dbReference type="Proteomes" id="UP000298138"/>
    </source>
</evidence>
<protein>
    <submittedName>
        <fullName evidence="2">Uncharacterized protein</fullName>
    </submittedName>
</protein>
<accession>A0A4S2MWA4</accession>
<gene>
    <name evidence="2" type="ORF">EX30DRAFT_364276</name>
</gene>
<evidence type="ECO:0000256" key="1">
    <source>
        <dbReference type="SAM" id="Phobius"/>
    </source>
</evidence>
<sequence length="71" mass="8249">MVRLRSWGRQQRQQNSFSVVTNRKTRATYLWSVGCRHFVLVLISCCSLAFLLVFHHGEGTFCVIDLSIMIM</sequence>
<dbReference type="EMBL" id="ML220122">
    <property type="protein sequence ID" value="TGZ80932.1"/>
    <property type="molecule type" value="Genomic_DNA"/>
</dbReference>
<keyword evidence="3" id="KW-1185">Reference proteome</keyword>
<dbReference type="Proteomes" id="UP000298138">
    <property type="component" value="Unassembled WGS sequence"/>
</dbReference>
<dbReference type="InParanoid" id="A0A4S2MWA4"/>
<keyword evidence="1" id="KW-0472">Membrane</keyword>
<feature type="transmembrane region" description="Helical" evidence="1">
    <location>
        <begin position="33"/>
        <end position="54"/>
    </location>
</feature>
<dbReference type="AlphaFoldDB" id="A0A4S2MWA4"/>
<keyword evidence="1" id="KW-1133">Transmembrane helix</keyword>
<evidence type="ECO:0000313" key="2">
    <source>
        <dbReference type="EMBL" id="TGZ80932.1"/>
    </source>
</evidence>